<comment type="caution">
    <text evidence="2">The sequence shown here is derived from an EMBL/GenBank/DDBJ whole genome shotgun (WGS) entry which is preliminary data.</text>
</comment>
<keyword evidence="1" id="KW-0175">Coiled coil</keyword>
<accession>A0A2C6B2Q4</accession>
<evidence type="ECO:0000313" key="3">
    <source>
        <dbReference type="Proteomes" id="UP000223525"/>
    </source>
</evidence>
<organism evidence="2 3">
    <name type="scientific">Fusobacterium nucleatum subsp. polymorphum</name>
    <name type="common">Fusobacterium polymorphum</name>
    <dbReference type="NCBI Taxonomy" id="76857"/>
    <lineage>
        <taxon>Bacteria</taxon>
        <taxon>Fusobacteriati</taxon>
        <taxon>Fusobacteriota</taxon>
        <taxon>Fusobacteriia</taxon>
        <taxon>Fusobacteriales</taxon>
        <taxon>Fusobacteriaceae</taxon>
        <taxon>Fusobacterium</taxon>
    </lineage>
</organism>
<gene>
    <name evidence="2" type="ORF">CA836_00980</name>
</gene>
<proteinExistence type="predicted"/>
<feature type="coiled-coil region" evidence="1">
    <location>
        <begin position="154"/>
        <end position="184"/>
    </location>
</feature>
<dbReference type="AlphaFoldDB" id="A0A2C6B2Q4"/>
<evidence type="ECO:0008006" key="4">
    <source>
        <dbReference type="Google" id="ProtNLM"/>
    </source>
</evidence>
<evidence type="ECO:0000256" key="1">
    <source>
        <dbReference type="SAM" id="Coils"/>
    </source>
</evidence>
<reference evidence="2 3" key="1">
    <citation type="submission" date="2017-06" db="EMBL/GenBank/DDBJ databases">
        <title>Draft genome sequence of Fusobacterium nucleatum subsp. polymorphum KCOM 1248 (=ChDC F113).</title>
        <authorList>
            <person name="Kook J.-K."/>
            <person name="Park S.-N."/>
            <person name="Lim Y.K."/>
            <person name="Roh H."/>
        </authorList>
    </citation>
    <scope>NUCLEOTIDE SEQUENCE [LARGE SCALE GENOMIC DNA]</scope>
    <source>
        <strain evidence="3">KCOM 1248 (ChDC F113)</strain>
    </source>
</reference>
<sequence length="187" mass="21513">MRILHKVVEIYMECGNFYEAVKRSGLPILAAHKILLTSGLLKIQDKIKYGGKATRLGGEAEQYFQKLVPDAVNANKYWQKNNPIFDFCLDGLYIDVKYSSIRMRSGKKSWGFECNNKADIYVGFLESEEGTGLKAPYIIIFPTQFISEKGHMTVTEKTDRFEDFQVKKEELSEQLKEYAQLKKDGFL</sequence>
<protein>
    <recommendedName>
        <fullName evidence="4">Restriction endonuclease</fullName>
    </recommendedName>
</protein>
<dbReference type="Proteomes" id="UP000223525">
    <property type="component" value="Unassembled WGS sequence"/>
</dbReference>
<evidence type="ECO:0000313" key="2">
    <source>
        <dbReference type="EMBL" id="PHH98453.1"/>
    </source>
</evidence>
<name>A0A2C6B2Q4_FUSNP</name>
<dbReference type="EMBL" id="NIRK01000001">
    <property type="protein sequence ID" value="PHH98453.1"/>
    <property type="molecule type" value="Genomic_DNA"/>
</dbReference>